<evidence type="ECO:0000256" key="7">
    <source>
        <dbReference type="ARBA" id="ARBA00023136"/>
    </source>
</evidence>
<feature type="non-terminal residue" evidence="10">
    <location>
        <position position="1"/>
    </location>
</feature>
<sequence>LSFLMVVVATYKSNTLQKSLIFLASCGYAFPGTILAVGVVVFVGWLNEIFYFHMSYFLGGFIVLIFAYTLRFLAIGNGSIRSGVTRINPNLIDASKTMGRSFLTTIKKVILPLTYTNILVGGILVFVDILKELPITLLLRPFNFETLATYVYQYASDEMLEESSFAALIIVLAGLGPVIFLSRAIKKYSSK</sequence>
<evidence type="ECO:0000256" key="6">
    <source>
        <dbReference type="ARBA" id="ARBA00022989"/>
    </source>
</evidence>
<feature type="transmembrane region" description="Helical" evidence="8">
    <location>
        <begin position="165"/>
        <end position="185"/>
    </location>
</feature>
<dbReference type="InterPro" id="IPR035906">
    <property type="entry name" value="MetI-like_sf"/>
</dbReference>
<evidence type="ECO:0000256" key="5">
    <source>
        <dbReference type="ARBA" id="ARBA00022692"/>
    </source>
</evidence>
<proteinExistence type="predicted"/>
<keyword evidence="2" id="KW-0813">Transport</keyword>
<dbReference type="InterPro" id="IPR000515">
    <property type="entry name" value="MetI-like"/>
</dbReference>
<feature type="transmembrane region" description="Helical" evidence="8">
    <location>
        <begin position="109"/>
        <end position="130"/>
    </location>
</feature>
<dbReference type="PANTHER" id="PTHR43357">
    <property type="entry name" value="INNER MEMBRANE ABC TRANSPORTER PERMEASE PROTEIN YDCV"/>
    <property type="match status" value="1"/>
</dbReference>
<dbReference type="PROSITE" id="PS50928">
    <property type="entry name" value="ABC_TM1"/>
    <property type="match status" value="1"/>
</dbReference>
<feature type="transmembrane region" description="Helical" evidence="8">
    <location>
        <begin position="49"/>
        <end position="70"/>
    </location>
</feature>
<evidence type="ECO:0000256" key="4">
    <source>
        <dbReference type="ARBA" id="ARBA00022519"/>
    </source>
</evidence>
<reference evidence="10" key="1">
    <citation type="submission" date="2018-05" db="EMBL/GenBank/DDBJ databases">
        <authorList>
            <person name="Lanie J.A."/>
            <person name="Ng W.-L."/>
            <person name="Kazmierczak K.M."/>
            <person name="Andrzejewski T.M."/>
            <person name="Davidsen T.M."/>
            <person name="Wayne K.J."/>
            <person name="Tettelin H."/>
            <person name="Glass J.I."/>
            <person name="Rusch D."/>
            <person name="Podicherti R."/>
            <person name="Tsui H.-C.T."/>
            <person name="Winkler M.E."/>
        </authorList>
    </citation>
    <scope>NUCLEOTIDE SEQUENCE</scope>
</reference>
<evidence type="ECO:0000256" key="2">
    <source>
        <dbReference type="ARBA" id="ARBA00022448"/>
    </source>
</evidence>
<evidence type="ECO:0000256" key="1">
    <source>
        <dbReference type="ARBA" id="ARBA00004429"/>
    </source>
</evidence>
<evidence type="ECO:0000256" key="3">
    <source>
        <dbReference type="ARBA" id="ARBA00022475"/>
    </source>
</evidence>
<accession>A0A383E3T0</accession>
<dbReference type="CDD" id="cd06261">
    <property type="entry name" value="TM_PBP2"/>
    <property type="match status" value="1"/>
</dbReference>
<protein>
    <recommendedName>
        <fullName evidence="9">ABC transmembrane type-1 domain-containing protein</fullName>
    </recommendedName>
</protein>
<keyword evidence="3" id="KW-1003">Cell membrane</keyword>
<dbReference type="SUPFAM" id="SSF161098">
    <property type="entry name" value="MetI-like"/>
    <property type="match status" value="1"/>
</dbReference>
<keyword evidence="7 8" id="KW-0472">Membrane</keyword>
<dbReference type="PANTHER" id="PTHR43357:SF3">
    <property type="entry name" value="FE(3+)-TRANSPORT SYSTEM PERMEASE PROTEIN FBPB 2"/>
    <property type="match status" value="1"/>
</dbReference>
<dbReference type="GO" id="GO:0055085">
    <property type="term" value="P:transmembrane transport"/>
    <property type="evidence" value="ECO:0007669"/>
    <property type="project" value="InterPro"/>
</dbReference>
<keyword evidence="5 8" id="KW-0812">Transmembrane</keyword>
<feature type="transmembrane region" description="Helical" evidence="8">
    <location>
        <begin position="20"/>
        <end position="43"/>
    </location>
</feature>
<dbReference type="Pfam" id="PF00528">
    <property type="entry name" value="BPD_transp_1"/>
    <property type="match status" value="1"/>
</dbReference>
<organism evidence="10">
    <name type="scientific">marine metagenome</name>
    <dbReference type="NCBI Taxonomy" id="408172"/>
    <lineage>
        <taxon>unclassified sequences</taxon>
        <taxon>metagenomes</taxon>
        <taxon>ecological metagenomes</taxon>
    </lineage>
</organism>
<keyword evidence="6 8" id="KW-1133">Transmembrane helix</keyword>
<dbReference type="GO" id="GO:0005886">
    <property type="term" value="C:plasma membrane"/>
    <property type="evidence" value="ECO:0007669"/>
    <property type="project" value="UniProtKB-SubCell"/>
</dbReference>
<evidence type="ECO:0000259" key="9">
    <source>
        <dbReference type="PROSITE" id="PS50928"/>
    </source>
</evidence>
<keyword evidence="4" id="KW-0997">Cell inner membrane</keyword>
<dbReference type="AlphaFoldDB" id="A0A383E3T0"/>
<feature type="domain" description="ABC transmembrane type-1" evidence="9">
    <location>
        <begin position="1"/>
        <end position="181"/>
    </location>
</feature>
<gene>
    <name evidence="10" type="ORF">METZ01_LOCUS503967</name>
</gene>
<dbReference type="EMBL" id="UINC01222360">
    <property type="protein sequence ID" value="SVE51113.1"/>
    <property type="molecule type" value="Genomic_DNA"/>
</dbReference>
<name>A0A383E3T0_9ZZZZ</name>
<evidence type="ECO:0000313" key="10">
    <source>
        <dbReference type="EMBL" id="SVE51113.1"/>
    </source>
</evidence>
<evidence type="ECO:0000256" key="8">
    <source>
        <dbReference type="SAM" id="Phobius"/>
    </source>
</evidence>
<comment type="subcellular location">
    <subcellularLocation>
        <location evidence="1">Cell inner membrane</location>
        <topology evidence="1">Multi-pass membrane protein</topology>
    </subcellularLocation>
</comment>
<dbReference type="Gene3D" id="1.10.3720.10">
    <property type="entry name" value="MetI-like"/>
    <property type="match status" value="1"/>
</dbReference>